<evidence type="ECO:0000259" key="1">
    <source>
        <dbReference type="PROSITE" id="PS51725"/>
    </source>
</evidence>
<sequence length="122" mass="13090">MIQFQALDPTVPLPVQLQEDTGPITVINTFVVPAELADDFLKIWGEDASFMKSQPGFVSTQMHRGFGGSQLFANIAVWESSAALMAALSNPEFHQGAAKYPDGIVTYPTAFQKVAVEGICGA</sequence>
<dbReference type="Gene3D" id="3.30.70.100">
    <property type="match status" value="1"/>
</dbReference>
<dbReference type="Proteomes" id="UP000683310">
    <property type="component" value="Chromosome"/>
</dbReference>
<proteinExistence type="predicted"/>
<reference evidence="2 3" key="1">
    <citation type="submission" date="2021-04" db="EMBL/GenBank/DDBJ databases">
        <title>Nocardia tengchongensis.</title>
        <authorList>
            <person name="Zhuang k."/>
            <person name="Ran Y."/>
            <person name="Li W."/>
        </authorList>
    </citation>
    <scope>NUCLEOTIDE SEQUENCE [LARGE SCALE GENOMIC DNA]</scope>
    <source>
        <strain evidence="2 3">CFH S0057</strain>
    </source>
</reference>
<dbReference type="SUPFAM" id="SSF54909">
    <property type="entry name" value="Dimeric alpha+beta barrel"/>
    <property type="match status" value="1"/>
</dbReference>
<dbReference type="InterPro" id="IPR007138">
    <property type="entry name" value="ABM_dom"/>
</dbReference>
<organism evidence="2 3">
    <name type="scientific">Nocardia tengchongensis</name>
    <dbReference type="NCBI Taxonomy" id="2055889"/>
    <lineage>
        <taxon>Bacteria</taxon>
        <taxon>Bacillati</taxon>
        <taxon>Actinomycetota</taxon>
        <taxon>Actinomycetes</taxon>
        <taxon>Mycobacteriales</taxon>
        <taxon>Nocardiaceae</taxon>
        <taxon>Nocardia</taxon>
    </lineage>
</organism>
<dbReference type="PROSITE" id="PS51725">
    <property type="entry name" value="ABM"/>
    <property type="match status" value="1"/>
</dbReference>
<keyword evidence="3" id="KW-1185">Reference proteome</keyword>
<keyword evidence="2" id="KW-0503">Monooxygenase</keyword>
<dbReference type="GO" id="GO:0004497">
    <property type="term" value="F:monooxygenase activity"/>
    <property type="evidence" value="ECO:0007669"/>
    <property type="project" value="UniProtKB-KW"/>
</dbReference>
<evidence type="ECO:0000313" key="3">
    <source>
        <dbReference type="Proteomes" id="UP000683310"/>
    </source>
</evidence>
<dbReference type="EMBL" id="CP074371">
    <property type="protein sequence ID" value="QVI19649.1"/>
    <property type="molecule type" value="Genomic_DNA"/>
</dbReference>
<evidence type="ECO:0000313" key="2">
    <source>
        <dbReference type="EMBL" id="QVI19649.1"/>
    </source>
</evidence>
<keyword evidence="2" id="KW-0560">Oxidoreductase</keyword>
<accession>A0ABX8CJD2</accession>
<feature type="domain" description="ABM" evidence="1">
    <location>
        <begin position="24"/>
        <end position="114"/>
    </location>
</feature>
<name>A0ABX8CJD2_9NOCA</name>
<dbReference type="Pfam" id="PF03992">
    <property type="entry name" value="ABM"/>
    <property type="match status" value="1"/>
</dbReference>
<dbReference type="InterPro" id="IPR011008">
    <property type="entry name" value="Dimeric_a/b-barrel"/>
</dbReference>
<gene>
    <name evidence="2" type="ORF">KHQ06_25215</name>
</gene>
<protein>
    <submittedName>
        <fullName evidence="2">Antibiotic biosynthesis monooxygenase</fullName>
    </submittedName>
</protein>